<dbReference type="HOGENOM" id="CLU_193382_0_0_1"/>
<dbReference type="OrthoDB" id="3247418at2759"/>
<protein>
    <recommendedName>
        <fullName evidence="3">DUF4218 domain-containing protein</fullName>
    </recommendedName>
</protein>
<reference evidence="1 2" key="1">
    <citation type="journal article" date="2012" name="Science">
        <title>The Paleozoic origin of enzymatic lignin decomposition reconstructed from 31 fungal genomes.</title>
        <authorList>
            <person name="Floudas D."/>
            <person name="Binder M."/>
            <person name="Riley R."/>
            <person name="Barry K."/>
            <person name="Blanchette R.A."/>
            <person name="Henrissat B."/>
            <person name="Martinez A.T."/>
            <person name="Otillar R."/>
            <person name="Spatafora J.W."/>
            <person name="Yadav J.S."/>
            <person name="Aerts A."/>
            <person name="Benoit I."/>
            <person name="Boyd A."/>
            <person name="Carlson A."/>
            <person name="Copeland A."/>
            <person name="Coutinho P.M."/>
            <person name="de Vries R.P."/>
            <person name="Ferreira P."/>
            <person name="Findley K."/>
            <person name="Foster B."/>
            <person name="Gaskell J."/>
            <person name="Glotzer D."/>
            <person name="Gorecki P."/>
            <person name="Heitman J."/>
            <person name="Hesse C."/>
            <person name="Hori C."/>
            <person name="Igarashi K."/>
            <person name="Jurgens J.A."/>
            <person name="Kallen N."/>
            <person name="Kersten P."/>
            <person name="Kohler A."/>
            <person name="Kuees U."/>
            <person name="Kumar T.K.A."/>
            <person name="Kuo A."/>
            <person name="LaButti K."/>
            <person name="Larrondo L.F."/>
            <person name="Lindquist E."/>
            <person name="Ling A."/>
            <person name="Lombard V."/>
            <person name="Lucas S."/>
            <person name="Lundell T."/>
            <person name="Martin R."/>
            <person name="McLaughlin D.J."/>
            <person name="Morgenstern I."/>
            <person name="Morin E."/>
            <person name="Murat C."/>
            <person name="Nagy L.G."/>
            <person name="Nolan M."/>
            <person name="Ohm R.A."/>
            <person name="Patyshakuliyeva A."/>
            <person name="Rokas A."/>
            <person name="Ruiz-Duenas F.J."/>
            <person name="Sabat G."/>
            <person name="Salamov A."/>
            <person name="Samejima M."/>
            <person name="Schmutz J."/>
            <person name="Slot J.C."/>
            <person name="St John F."/>
            <person name="Stenlid J."/>
            <person name="Sun H."/>
            <person name="Sun S."/>
            <person name="Syed K."/>
            <person name="Tsang A."/>
            <person name="Wiebenga A."/>
            <person name="Young D."/>
            <person name="Pisabarro A."/>
            <person name="Eastwood D.C."/>
            <person name="Martin F."/>
            <person name="Cullen D."/>
            <person name="Grigoriev I.V."/>
            <person name="Hibbett D.S."/>
        </authorList>
    </citation>
    <scope>NUCLEOTIDE SEQUENCE [LARGE SCALE GENOMIC DNA]</scope>
    <source>
        <strain evidence="1 2">DJM-731 SS1</strain>
    </source>
</reference>
<evidence type="ECO:0008006" key="3">
    <source>
        <dbReference type="Google" id="ProtNLM"/>
    </source>
</evidence>
<organism evidence="1 2">
    <name type="scientific">Dacryopinax primogenitus (strain DJM 731)</name>
    <name type="common">Brown rot fungus</name>
    <dbReference type="NCBI Taxonomy" id="1858805"/>
    <lineage>
        <taxon>Eukaryota</taxon>
        <taxon>Fungi</taxon>
        <taxon>Dikarya</taxon>
        <taxon>Basidiomycota</taxon>
        <taxon>Agaricomycotina</taxon>
        <taxon>Dacrymycetes</taxon>
        <taxon>Dacrymycetales</taxon>
        <taxon>Dacrymycetaceae</taxon>
        <taxon>Dacryopinax</taxon>
    </lineage>
</organism>
<dbReference type="AlphaFoldDB" id="M5FZL8"/>
<evidence type="ECO:0000313" key="2">
    <source>
        <dbReference type="Proteomes" id="UP000030653"/>
    </source>
</evidence>
<accession>M5FZL8</accession>
<dbReference type="RefSeq" id="XP_040628856.1">
    <property type="nucleotide sequence ID" value="XM_040775112.1"/>
</dbReference>
<gene>
    <name evidence="1" type="ORF">DACRYDRAFT_52480</name>
</gene>
<name>M5FZL8_DACPD</name>
<keyword evidence="2" id="KW-1185">Reference proteome</keyword>
<evidence type="ECO:0000313" key="1">
    <source>
        <dbReference type="EMBL" id="EJU01959.1"/>
    </source>
</evidence>
<feature type="non-terminal residue" evidence="1">
    <location>
        <position position="1"/>
    </location>
</feature>
<dbReference type="STRING" id="1858805.M5FZL8"/>
<sequence>IYGKPNVTPTFHWFVHMAVQLQSYGPPHCFWTFLFERLNKVLKTIETNGHKGGAIKLTFAREFKREMSLSQIVSPPSFRTGLPC</sequence>
<dbReference type="Proteomes" id="UP000030653">
    <property type="component" value="Unassembled WGS sequence"/>
</dbReference>
<proteinExistence type="predicted"/>
<dbReference type="EMBL" id="JH795863">
    <property type="protein sequence ID" value="EJU01959.1"/>
    <property type="molecule type" value="Genomic_DNA"/>
</dbReference>
<dbReference type="GeneID" id="63690174"/>